<evidence type="ECO:0008006" key="4">
    <source>
        <dbReference type="Google" id="ProtNLM"/>
    </source>
</evidence>
<keyword evidence="3" id="KW-1185">Reference proteome</keyword>
<gene>
    <name evidence="2" type="ORF">Thini_2914</name>
</gene>
<dbReference type="RefSeq" id="WP_002709344.1">
    <property type="nucleotide sequence ID" value="NZ_JH651384.1"/>
</dbReference>
<name>A0A656HHD9_THINJ</name>
<dbReference type="OrthoDB" id="1100194at2"/>
<dbReference type="EMBL" id="JH651384">
    <property type="protein sequence ID" value="EIJ35444.1"/>
    <property type="molecule type" value="Genomic_DNA"/>
</dbReference>
<evidence type="ECO:0000313" key="2">
    <source>
        <dbReference type="EMBL" id="EIJ35444.1"/>
    </source>
</evidence>
<evidence type="ECO:0000256" key="1">
    <source>
        <dbReference type="SAM" id="SignalP"/>
    </source>
</evidence>
<dbReference type="AlphaFoldDB" id="A0A656HHD9"/>
<dbReference type="PROSITE" id="PS51257">
    <property type="entry name" value="PROKAR_LIPOPROTEIN"/>
    <property type="match status" value="1"/>
</dbReference>
<protein>
    <recommendedName>
        <fullName evidence="4">Lipoprotein</fullName>
    </recommendedName>
</protein>
<feature type="signal peptide" evidence="1">
    <location>
        <begin position="1"/>
        <end position="20"/>
    </location>
</feature>
<evidence type="ECO:0000313" key="3">
    <source>
        <dbReference type="Proteomes" id="UP000005317"/>
    </source>
</evidence>
<keyword evidence="1" id="KW-0732">Signal</keyword>
<organism evidence="2 3">
    <name type="scientific">Thiothrix nivea (strain ATCC 35100 / DSM 5205 / JP2)</name>
    <dbReference type="NCBI Taxonomy" id="870187"/>
    <lineage>
        <taxon>Bacteria</taxon>
        <taxon>Pseudomonadati</taxon>
        <taxon>Pseudomonadota</taxon>
        <taxon>Gammaproteobacteria</taxon>
        <taxon>Thiotrichales</taxon>
        <taxon>Thiotrichaceae</taxon>
        <taxon>Thiothrix</taxon>
    </lineage>
</organism>
<proteinExistence type="predicted"/>
<sequence length="129" mass="14565" precursor="true">MKLLLILTLFFGLLGCSTTANVPTKPNAYGKMLALEYVFDQMEDRQAAYDLKKSLGLTALSSMFDYERVYDKIYGISTVEEKVRLDYVASDLAQRAKSQRSISSGGSCHSVRSYTRKDGTYVRGYTRCR</sequence>
<dbReference type="Proteomes" id="UP000005317">
    <property type="component" value="Unassembled WGS sequence"/>
</dbReference>
<feature type="chain" id="PRO_5024823394" description="Lipoprotein" evidence="1">
    <location>
        <begin position="21"/>
        <end position="129"/>
    </location>
</feature>
<accession>A0A656HHD9</accession>
<reference evidence="3" key="1">
    <citation type="journal article" date="2011" name="Stand. Genomic Sci.">
        <title>Genome sequence of the filamentous, gliding Thiothrix nivea neotype strain (JP2(T)).</title>
        <authorList>
            <person name="Lapidus A."/>
            <person name="Nolan M."/>
            <person name="Lucas S."/>
            <person name="Glavina Del Rio T."/>
            <person name="Tice H."/>
            <person name="Cheng J.F."/>
            <person name="Tapia R."/>
            <person name="Han C."/>
            <person name="Goodwin L."/>
            <person name="Pitluck S."/>
            <person name="Liolios K."/>
            <person name="Pagani I."/>
            <person name="Ivanova N."/>
            <person name="Huntemann M."/>
            <person name="Mavromatis K."/>
            <person name="Mikhailova N."/>
            <person name="Pati A."/>
            <person name="Chen A."/>
            <person name="Palaniappan K."/>
            <person name="Land M."/>
            <person name="Brambilla E.M."/>
            <person name="Rohde M."/>
            <person name="Abt B."/>
            <person name="Verbarg S."/>
            <person name="Goker M."/>
            <person name="Bristow J."/>
            <person name="Eisen J.A."/>
            <person name="Markowitz V."/>
            <person name="Hugenholtz P."/>
            <person name="Kyrpides N.C."/>
            <person name="Klenk H.P."/>
            <person name="Woyke T."/>
        </authorList>
    </citation>
    <scope>NUCLEOTIDE SEQUENCE [LARGE SCALE GENOMIC DNA]</scope>
    <source>
        <strain evidence="3">ATCC 35100 / DSM 5205 / JP2</strain>
    </source>
</reference>